<protein>
    <submittedName>
        <fullName evidence="1">Uncharacterized protein</fullName>
    </submittedName>
</protein>
<comment type="caution">
    <text evidence="1">The sequence shown here is derived from an EMBL/GenBank/DDBJ whole genome shotgun (WGS) entry which is preliminary data.</text>
</comment>
<evidence type="ECO:0000313" key="1">
    <source>
        <dbReference type="EMBL" id="KAH8387085.1"/>
    </source>
</evidence>
<accession>A0AAD4PQR2</accession>
<name>A0AAD4PQR2_9MUSC</name>
<reference evidence="1" key="1">
    <citation type="journal article" date="2021" name="Mol. Ecol. Resour.">
        <title>Phylogenomic analyses of the genus Drosophila reveals genomic signals of climate adaptation.</title>
        <authorList>
            <person name="Li F."/>
            <person name="Rane R.V."/>
            <person name="Luria V."/>
            <person name="Xiong Z."/>
            <person name="Chen J."/>
            <person name="Li Z."/>
            <person name="Catullo R.A."/>
            <person name="Griffin P.C."/>
            <person name="Schiffer M."/>
            <person name="Pearce S."/>
            <person name="Lee S.F."/>
            <person name="McElroy K."/>
            <person name="Stocker A."/>
            <person name="Shirriffs J."/>
            <person name="Cockerell F."/>
            <person name="Coppin C."/>
            <person name="Sgro C.M."/>
            <person name="Karger A."/>
            <person name="Cain J.W."/>
            <person name="Weber J.A."/>
            <person name="Santpere G."/>
            <person name="Kirschner M.W."/>
            <person name="Hoffmann A.A."/>
            <person name="Oakeshott J.G."/>
            <person name="Zhang G."/>
        </authorList>
    </citation>
    <scope>NUCLEOTIDE SEQUENCE</scope>
    <source>
        <strain evidence="1">BGI-SZ-2011g</strain>
    </source>
</reference>
<sequence length="121" mass="14153">MQHIVLRVGLLSAMNICKISPRHSDFNAIRPGRSLHEELQRRQHQLQPLGSMMSFGGQLPMEQHLKQQKQQKQTTAAATKRLTDEIDRLSQDYKVRLIERTLQDLLRQKDFKQLSRLLDVI</sequence>
<organism evidence="1 2">
    <name type="scientific">Drosophila rubida</name>
    <dbReference type="NCBI Taxonomy" id="30044"/>
    <lineage>
        <taxon>Eukaryota</taxon>
        <taxon>Metazoa</taxon>
        <taxon>Ecdysozoa</taxon>
        <taxon>Arthropoda</taxon>
        <taxon>Hexapoda</taxon>
        <taxon>Insecta</taxon>
        <taxon>Pterygota</taxon>
        <taxon>Neoptera</taxon>
        <taxon>Endopterygota</taxon>
        <taxon>Diptera</taxon>
        <taxon>Brachycera</taxon>
        <taxon>Muscomorpha</taxon>
        <taxon>Ephydroidea</taxon>
        <taxon>Drosophilidae</taxon>
        <taxon>Drosophila</taxon>
    </lineage>
</organism>
<dbReference type="AlphaFoldDB" id="A0AAD4PQR2"/>
<gene>
    <name evidence="1" type="ORF">KR093_004569</name>
</gene>
<dbReference type="Proteomes" id="UP001200034">
    <property type="component" value="Unassembled WGS sequence"/>
</dbReference>
<proteinExistence type="predicted"/>
<evidence type="ECO:0000313" key="2">
    <source>
        <dbReference type="Proteomes" id="UP001200034"/>
    </source>
</evidence>
<dbReference type="EMBL" id="JAJJHW010000095">
    <property type="protein sequence ID" value="KAH8387085.1"/>
    <property type="molecule type" value="Genomic_DNA"/>
</dbReference>
<keyword evidence="2" id="KW-1185">Reference proteome</keyword>